<evidence type="ECO:0000313" key="4">
    <source>
        <dbReference type="Proteomes" id="UP001234178"/>
    </source>
</evidence>
<evidence type="ECO:0000313" key="3">
    <source>
        <dbReference type="EMBL" id="KAK4009287.1"/>
    </source>
</evidence>
<organism evidence="3 4">
    <name type="scientific">Daphnia magna</name>
    <dbReference type="NCBI Taxonomy" id="35525"/>
    <lineage>
        <taxon>Eukaryota</taxon>
        <taxon>Metazoa</taxon>
        <taxon>Ecdysozoa</taxon>
        <taxon>Arthropoda</taxon>
        <taxon>Crustacea</taxon>
        <taxon>Branchiopoda</taxon>
        <taxon>Diplostraca</taxon>
        <taxon>Cladocera</taxon>
        <taxon>Anomopoda</taxon>
        <taxon>Daphniidae</taxon>
        <taxon>Daphnia</taxon>
    </lineage>
</organism>
<keyword evidence="1" id="KW-0175">Coiled coil</keyword>
<evidence type="ECO:0000256" key="1">
    <source>
        <dbReference type="SAM" id="Coils"/>
    </source>
</evidence>
<gene>
    <name evidence="3" type="ORF">OUZ56_018403</name>
</gene>
<reference evidence="3 4" key="1">
    <citation type="journal article" date="2023" name="Nucleic Acids Res.">
        <title>The hologenome of Daphnia magna reveals possible DNA methylation and microbiome-mediated evolution of the host genome.</title>
        <authorList>
            <person name="Chaturvedi A."/>
            <person name="Li X."/>
            <person name="Dhandapani V."/>
            <person name="Marshall H."/>
            <person name="Kissane S."/>
            <person name="Cuenca-Cambronero M."/>
            <person name="Asole G."/>
            <person name="Calvet F."/>
            <person name="Ruiz-Romero M."/>
            <person name="Marangio P."/>
            <person name="Guigo R."/>
            <person name="Rago D."/>
            <person name="Mirbahai L."/>
            <person name="Eastwood N."/>
            <person name="Colbourne J.K."/>
            <person name="Zhou J."/>
            <person name="Mallon E."/>
            <person name="Orsini L."/>
        </authorList>
    </citation>
    <scope>NUCLEOTIDE SEQUENCE [LARGE SCALE GENOMIC DNA]</scope>
    <source>
        <strain evidence="3">LRV0_1</strain>
    </source>
</reference>
<sequence length="199" mass="23506">MTSVQKKQLMNEFKATLVDKIIKLENELNESNECKEDYKIEQVTMLQNEKNVLLEKLEEKEKEIKELKDKHLQIDNIIFTDIEMNNNMIINTVEENNEDSEDEQDLNIVNTDLKRKWFDEQEELLSLQKEKEIRVGRRTGMEQAHKKSGKGGKTGTVKREPMDPKIIEEIFDYTTQTWKDLKDTTPQLMRQAISKWANS</sequence>
<proteinExistence type="predicted"/>
<dbReference type="EMBL" id="JAOYFB010000003">
    <property type="protein sequence ID" value="KAK4009287.1"/>
    <property type="molecule type" value="Genomic_DNA"/>
</dbReference>
<protein>
    <submittedName>
        <fullName evidence="3">Uncharacterized protein</fullName>
    </submittedName>
</protein>
<accession>A0ABQ9Z8S0</accession>
<name>A0ABQ9Z8S0_9CRUS</name>
<feature type="coiled-coil region" evidence="1">
    <location>
        <begin position="21"/>
        <end position="77"/>
    </location>
</feature>
<comment type="caution">
    <text evidence="3">The sequence shown here is derived from an EMBL/GenBank/DDBJ whole genome shotgun (WGS) entry which is preliminary data.</text>
</comment>
<feature type="region of interest" description="Disordered" evidence="2">
    <location>
        <begin position="137"/>
        <end position="161"/>
    </location>
</feature>
<dbReference type="Proteomes" id="UP001234178">
    <property type="component" value="Unassembled WGS sequence"/>
</dbReference>
<keyword evidence="4" id="KW-1185">Reference proteome</keyword>
<evidence type="ECO:0000256" key="2">
    <source>
        <dbReference type="SAM" id="MobiDB-lite"/>
    </source>
</evidence>